<keyword evidence="2" id="KW-1185">Reference proteome</keyword>
<evidence type="ECO:0000313" key="2">
    <source>
        <dbReference type="Proteomes" id="UP000011761"/>
    </source>
</evidence>
<dbReference type="KEGG" id="bcom:BAUCODRAFT_268989"/>
<protein>
    <submittedName>
        <fullName evidence="1">Uncharacterized protein</fullName>
    </submittedName>
</protein>
<reference evidence="1 2" key="1">
    <citation type="journal article" date="2012" name="PLoS Pathog.">
        <title>Diverse lifestyles and strategies of plant pathogenesis encoded in the genomes of eighteen Dothideomycetes fungi.</title>
        <authorList>
            <person name="Ohm R.A."/>
            <person name="Feau N."/>
            <person name="Henrissat B."/>
            <person name="Schoch C.L."/>
            <person name="Horwitz B.A."/>
            <person name="Barry K.W."/>
            <person name="Condon B.J."/>
            <person name="Copeland A.C."/>
            <person name="Dhillon B."/>
            <person name="Glaser F."/>
            <person name="Hesse C.N."/>
            <person name="Kosti I."/>
            <person name="LaButti K."/>
            <person name="Lindquist E.A."/>
            <person name="Lucas S."/>
            <person name="Salamov A.A."/>
            <person name="Bradshaw R.E."/>
            <person name="Ciuffetti L."/>
            <person name="Hamelin R.C."/>
            <person name="Kema G.H.J."/>
            <person name="Lawrence C."/>
            <person name="Scott J.A."/>
            <person name="Spatafora J.W."/>
            <person name="Turgeon B.G."/>
            <person name="de Wit P.J.G.M."/>
            <person name="Zhong S."/>
            <person name="Goodwin S.B."/>
            <person name="Grigoriev I.V."/>
        </authorList>
    </citation>
    <scope>NUCLEOTIDE SEQUENCE [LARGE SCALE GENOMIC DNA]</scope>
    <source>
        <strain evidence="1 2">UAMH 10762</strain>
    </source>
</reference>
<dbReference type="RefSeq" id="XP_007680220.1">
    <property type="nucleotide sequence ID" value="XM_007682030.1"/>
</dbReference>
<dbReference type="AlphaFoldDB" id="M2M9A5"/>
<organism evidence="1 2">
    <name type="scientific">Baudoinia panamericana (strain UAMH 10762)</name>
    <name type="common">Angels' share fungus</name>
    <name type="synonym">Baudoinia compniacensis (strain UAMH 10762)</name>
    <dbReference type="NCBI Taxonomy" id="717646"/>
    <lineage>
        <taxon>Eukaryota</taxon>
        <taxon>Fungi</taxon>
        <taxon>Dikarya</taxon>
        <taxon>Ascomycota</taxon>
        <taxon>Pezizomycotina</taxon>
        <taxon>Dothideomycetes</taxon>
        <taxon>Dothideomycetidae</taxon>
        <taxon>Mycosphaerellales</taxon>
        <taxon>Teratosphaeriaceae</taxon>
        <taxon>Baudoinia</taxon>
    </lineage>
</organism>
<accession>M2M9A5</accession>
<evidence type="ECO:0000313" key="1">
    <source>
        <dbReference type="EMBL" id="EMC92971.1"/>
    </source>
</evidence>
<dbReference type="Proteomes" id="UP000011761">
    <property type="component" value="Unassembled WGS sequence"/>
</dbReference>
<proteinExistence type="predicted"/>
<gene>
    <name evidence="1" type="ORF">BAUCODRAFT_268989</name>
</gene>
<dbReference type="GeneID" id="19110495"/>
<dbReference type="EMBL" id="KB445561">
    <property type="protein sequence ID" value="EMC92971.1"/>
    <property type="molecule type" value="Genomic_DNA"/>
</dbReference>
<name>M2M9A5_BAUPA</name>
<dbReference type="HOGENOM" id="CLU_2120652_0_0_1"/>
<sequence length="114" mass="12991">MPLPDCGAVLRREVGRSGPWDTGRGHKLDLLLCPDSGRMAINRAYLHHKSCCQLVPRIRFGVRKLLTARSPGRSGKVWGTWQLGSRPGYRWNHAWHRCCVGQDYRTVKRCRPGV</sequence>